<feature type="transmembrane region" description="Helical" evidence="1">
    <location>
        <begin position="263"/>
        <end position="280"/>
    </location>
</feature>
<dbReference type="Pfam" id="PF14258">
    <property type="entry name" value="DUF4350"/>
    <property type="match status" value="1"/>
</dbReference>
<keyword evidence="1" id="KW-0472">Membrane</keyword>
<dbReference type="Proteomes" id="UP000199679">
    <property type="component" value="Chromosome I"/>
</dbReference>
<organism evidence="3 4">
    <name type="scientific">Mucilaginibacter mallensis</name>
    <dbReference type="NCBI Taxonomy" id="652787"/>
    <lineage>
        <taxon>Bacteria</taxon>
        <taxon>Pseudomonadati</taxon>
        <taxon>Bacteroidota</taxon>
        <taxon>Sphingobacteriia</taxon>
        <taxon>Sphingobacteriales</taxon>
        <taxon>Sphingobacteriaceae</taxon>
        <taxon>Mucilaginibacter</taxon>
    </lineage>
</organism>
<gene>
    <name evidence="3" type="ORF">SAMN05216490_0391</name>
</gene>
<dbReference type="STRING" id="652787.SAMN05216490_0391"/>
<evidence type="ECO:0000313" key="3">
    <source>
        <dbReference type="EMBL" id="SDS02034.1"/>
    </source>
</evidence>
<dbReference type="EMBL" id="LT629740">
    <property type="protein sequence ID" value="SDS02034.1"/>
    <property type="molecule type" value="Genomic_DNA"/>
</dbReference>
<reference evidence="3 4" key="1">
    <citation type="submission" date="2016-10" db="EMBL/GenBank/DDBJ databases">
        <authorList>
            <person name="de Groot N.N."/>
        </authorList>
    </citation>
    <scope>NUCLEOTIDE SEQUENCE [LARGE SCALE GENOMIC DNA]</scope>
    <source>
        <strain evidence="3 4">MP1X4</strain>
    </source>
</reference>
<sequence length="395" mass="45738">MKGLRAYLIIGGALLIVYLIAEFNRPKPIDWTVSLSSKDKIPYGTYILQDRLNDIFPGDTIVPYRKPVYNVIADDSIKQSSYIIICHDIEFSKPDYNQLEKYLKQGNDVFIAAEDFGTLFEKNLSITTDAENYFKFTRDYGMPVNFVSPYLDPKKTYTAGKGMGDIYFSKFDTTKAVVLGKDIKHKANFIKYAFGKGSLYLLADPKFFSNYSLLKPQGAAYAAAALSFIKSTKKITLDQYYTQGSEENDSPMRVFLSHPELEWAYYIAIFSLIIFVLYEIKRRQRIIPVIEPLGNSTLEFVNVVGQLYYEKRNNDNIAKKQVLYLLSYLRDEYHLKTNKLDKEFIEILTAKLGLTPDFANDFVEYLHYINVQDHINDKELIHLNKLIEQFYIQSR</sequence>
<evidence type="ECO:0000256" key="1">
    <source>
        <dbReference type="SAM" id="Phobius"/>
    </source>
</evidence>
<protein>
    <recommendedName>
        <fullName evidence="2">DUF4350 domain-containing protein</fullName>
    </recommendedName>
</protein>
<accession>A0A1H1NSU8</accession>
<keyword evidence="1" id="KW-0812">Transmembrane</keyword>
<keyword evidence="1" id="KW-1133">Transmembrane helix</keyword>
<evidence type="ECO:0000313" key="4">
    <source>
        <dbReference type="Proteomes" id="UP000199679"/>
    </source>
</evidence>
<name>A0A1H1NSU8_MUCMA</name>
<evidence type="ECO:0000259" key="2">
    <source>
        <dbReference type="Pfam" id="PF14258"/>
    </source>
</evidence>
<dbReference type="OrthoDB" id="1111222at2"/>
<dbReference type="InterPro" id="IPR025646">
    <property type="entry name" value="DUF4350"/>
</dbReference>
<dbReference type="RefSeq" id="WP_091368401.1">
    <property type="nucleotide sequence ID" value="NZ_LT629740.1"/>
</dbReference>
<feature type="domain" description="DUF4350" evidence="2">
    <location>
        <begin position="38"/>
        <end position="224"/>
    </location>
</feature>
<keyword evidence="4" id="KW-1185">Reference proteome</keyword>
<dbReference type="AlphaFoldDB" id="A0A1H1NSU8"/>
<proteinExistence type="predicted"/>